<reference evidence="2 3" key="1">
    <citation type="submission" date="2019-05" db="EMBL/GenBank/DDBJ databases">
        <title>Dyadobacter AR-3-8 sp. nov., isolated from arctic soil.</title>
        <authorList>
            <person name="Chaudhary D.K."/>
        </authorList>
    </citation>
    <scope>NUCLEOTIDE SEQUENCE [LARGE SCALE GENOMIC DNA]</scope>
    <source>
        <strain evidence="2 3">AR-3-8</strain>
    </source>
</reference>
<dbReference type="EMBL" id="SZVO01000015">
    <property type="protein sequence ID" value="TKT88570.1"/>
    <property type="molecule type" value="Genomic_DNA"/>
</dbReference>
<keyword evidence="2" id="KW-0808">Transferase</keyword>
<name>A0A4U6CV16_9BACT</name>
<organism evidence="2 3">
    <name type="scientific">Dyadobacter frigoris</name>
    <dbReference type="NCBI Taxonomy" id="2576211"/>
    <lineage>
        <taxon>Bacteria</taxon>
        <taxon>Pseudomonadati</taxon>
        <taxon>Bacteroidota</taxon>
        <taxon>Cytophagia</taxon>
        <taxon>Cytophagales</taxon>
        <taxon>Spirosomataceae</taxon>
        <taxon>Dyadobacter</taxon>
    </lineage>
</organism>
<evidence type="ECO:0000313" key="2">
    <source>
        <dbReference type="EMBL" id="TKT88570.1"/>
    </source>
</evidence>
<feature type="domain" description="N-acetyltransferase" evidence="1">
    <location>
        <begin position="37"/>
        <end position="173"/>
    </location>
</feature>
<dbReference type="RefSeq" id="WP_137343107.1">
    <property type="nucleotide sequence ID" value="NZ_BSQH01000011.1"/>
</dbReference>
<dbReference type="Gene3D" id="3.40.630.30">
    <property type="match status" value="1"/>
</dbReference>
<evidence type="ECO:0000313" key="3">
    <source>
        <dbReference type="Proteomes" id="UP000304900"/>
    </source>
</evidence>
<sequence length="183" mass="21648">MLTFNFDTFPVLETERLKLKAISMDFVSDIFHQRSKKEVMQYIARPLLYLKIQAEDLVKNYQYLYEQRISISWAITLKDSGQMIGTVGYPRINKENYRGEVGYSLDPGYWYKGYMNEALEKVLKFGFEELHFHSIEAMIHPDNKASSDLVLKHGFVKEAYFKEYTYFEGKFLDVEVYSLLPKK</sequence>
<dbReference type="PANTHER" id="PTHR43792:SF1">
    <property type="entry name" value="N-ACETYLTRANSFERASE DOMAIN-CONTAINING PROTEIN"/>
    <property type="match status" value="1"/>
</dbReference>
<accession>A0A4U6CV16</accession>
<dbReference type="InterPro" id="IPR000182">
    <property type="entry name" value="GNAT_dom"/>
</dbReference>
<dbReference type="InterPro" id="IPR051531">
    <property type="entry name" value="N-acetyltransferase"/>
</dbReference>
<protein>
    <submittedName>
        <fullName evidence="2">GNAT family N-acetyltransferase</fullName>
    </submittedName>
</protein>
<dbReference type="OrthoDB" id="9811523at2"/>
<gene>
    <name evidence="2" type="ORF">FDK13_26855</name>
</gene>
<dbReference type="SUPFAM" id="SSF55729">
    <property type="entry name" value="Acyl-CoA N-acyltransferases (Nat)"/>
    <property type="match status" value="1"/>
</dbReference>
<dbReference type="PROSITE" id="PS51186">
    <property type="entry name" value="GNAT"/>
    <property type="match status" value="1"/>
</dbReference>
<dbReference type="Pfam" id="PF13302">
    <property type="entry name" value="Acetyltransf_3"/>
    <property type="match status" value="1"/>
</dbReference>
<dbReference type="AlphaFoldDB" id="A0A4U6CV16"/>
<dbReference type="Proteomes" id="UP000304900">
    <property type="component" value="Unassembled WGS sequence"/>
</dbReference>
<evidence type="ECO:0000259" key="1">
    <source>
        <dbReference type="PROSITE" id="PS51186"/>
    </source>
</evidence>
<dbReference type="InterPro" id="IPR016181">
    <property type="entry name" value="Acyl_CoA_acyltransferase"/>
</dbReference>
<dbReference type="PANTHER" id="PTHR43792">
    <property type="entry name" value="GNAT FAMILY, PUTATIVE (AFU_ORTHOLOGUE AFUA_3G00765)-RELATED-RELATED"/>
    <property type="match status" value="1"/>
</dbReference>
<proteinExistence type="predicted"/>
<keyword evidence="3" id="KW-1185">Reference proteome</keyword>
<comment type="caution">
    <text evidence="2">The sequence shown here is derived from an EMBL/GenBank/DDBJ whole genome shotgun (WGS) entry which is preliminary data.</text>
</comment>
<dbReference type="GO" id="GO:0016747">
    <property type="term" value="F:acyltransferase activity, transferring groups other than amino-acyl groups"/>
    <property type="evidence" value="ECO:0007669"/>
    <property type="project" value="InterPro"/>
</dbReference>